<evidence type="ECO:0000313" key="2">
    <source>
        <dbReference type="EMBL" id="WTQ83731.1"/>
    </source>
</evidence>
<feature type="region of interest" description="Disordered" evidence="1">
    <location>
        <begin position="1"/>
        <end position="20"/>
    </location>
</feature>
<reference evidence="2 3" key="1">
    <citation type="submission" date="2022-10" db="EMBL/GenBank/DDBJ databases">
        <title>The complete genomes of actinobacterial strains from the NBC collection.</title>
        <authorList>
            <person name="Joergensen T.S."/>
            <person name="Alvarez Arevalo M."/>
            <person name="Sterndorff E.B."/>
            <person name="Faurdal D."/>
            <person name="Vuksanovic O."/>
            <person name="Mourched A.-S."/>
            <person name="Charusanti P."/>
            <person name="Shaw S."/>
            <person name="Blin K."/>
            <person name="Weber T."/>
        </authorList>
    </citation>
    <scope>NUCLEOTIDE SEQUENCE [LARGE SCALE GENOMIC DNA]</scope>
    <source>
        <strain evidence="2 3">NBC_00156</strain>
    </source>
</reference>
<evidence type="ECO:0000313" key="3">
    <source>
        <dbReference type="Proteomes" id="UP001622557"/>
    </source>
</evidence>
<dbReference type="EMBL" id="CP108164">
    <property type="protein sequence ID" value="WTQ83731.1"/>
    <property type="molecule type" value="Genomic_DNA"/>
</dbReference>
<evidence type="ECO:0000256" key="1">
    <source>
        <dbReference type="SAM" id="MobiDB-lite"/>
    </source>
</evidence>
<proteinExistence type="predicted"/>
<keyword evidence="3" id="KW-1185">Reference proteome</keyword>
<name>A0ABZ1KT20_STRAH</name>
<sequence>MPQVQEPQAAAAPDDERSRQAAAIAETVGAVLAGTADAAAPHTPADAAEIRAITDAMVRIFVGAPLRSDGQLTVKSLAEEAGLRRNKLTHKHTGLKDLFYALVKAQQGPPRAFTDKEREVSEQRKKDLERVRAERDGLRARAQQLARIVHVLEVENHQLRESAGTDGVVRVFPRPRR</sequence>
<accession>A0ABZ1KT20</accession>
<feature type="compositionally biased region" description="Low complexity" evidence="1">
    <location>
        <begin position="1"/>
        <end position="12"/>
    </location>
</feature>
<dbReference type="Proteomes" id="UP001622557">
    <property type="component" value="Chromosome"/>
</dbReference>
<organism evidence="2 3">
    <name type="scientific">Streptomyces achromogenes</name>
    <dbReference type="NCBI Taxonomy" id="67255"/>
    <lineage>
        <taxon>Bacteria</taxon>
        <taxon>Bacillati</taxon>
        <taxon>Actinomycetota</taxon>
        <taxon>Actinomycetes</taxon>
        <taxon>Kitasatosporales</taxon>
        <taxon>Streptomycetaceae</taxon>
        <taxon>Streptomyces</taxon>
    </lineage>
</organism>
<dbReference type="GeneID" id="97284159"/>
<protein>
    <submittedName>
        <fullName evidence="2">Uncharacterized protein</fullName>
    </submittedName>
</protein>
<gene>
    <name evidence="2" type="ORF">OG350_27020</name>
</gene>
<dbReference type="RefSeq" id="WP_405450626.1">
    <property type="nucleotide sequence ID" value="NZ_CP108164.1"/>
</dbReference>